<dbReference type="STRING" id="1081103.A0A0B2WQ40"/>
<keyword evidence="2" id="KW-1185">Reference proteome</keyword>
<gene>
    <name evidence="1" type="ORF">MAM_06995</name>
</gene>
<dbReference type="Proteomes" id="UP000030816">
    <property type="component" value="Unassembled WGS sequence"/>
</dbReference>
<dbReference type="EMBL" id="AZHE01000026">
    <property type="protein sequence ID" value="KHN95110.1"/>
    <property type="molecule type" value="Genomic_DNA"/>
</dbReference>
<comment type="caution">
    <text evidence="1">The sequence shown here is derived from an EMBL/GenBank/DDBJ whole genome shotgun (WGS) entry which is preliminary data.</text>
</comment>
<organism evidence="1 2">
    <name type="scientific">Metarhizium album (strain ARSEF 1941)</name>
    <dbReference type="NCBI Taxonomy" id="1081103"/>
    <lineage>
        <taxon>Eukaryota</taxon>
        <taxon>Fungi</taxon>
        <taxon>Dikarya</taxon>
        <taxon>Ascomycota</taxon>
        <taxon>Pezizomycotina</taxon>
        <taxon>Sordariomycetes</taxon>
        <taxon>Hypocreomycetidae</taxon>
        <taxon>Hypocreales</taxon>
        <taxon>Clavicipitaceae</taxon>
        <taxon>Metarhizium</taxon>
    </lineage>
</organism>
<protein>
    <submittedName>
        <fullName evidence="1">Uncharacterized protein</fullName>
    </submittedName>
</protein>
<evidence type="ECO:0000313" key="1">
    <source>
        <dbReference type="EMBL" id="KHN95110.1"/>
    </source>
</evidence>
<dbReference type="AlphaFoldDB" id="A0A0B2WQ40"/>
<dbReference type="RefSeq" id="XP_040676176.1">
    <property type="nucleotide sequence ID" value="XM_040825793.1"/>
</dbReference>
<sequence length="254" mass="29396">MSDRLGYRARLERESNFLVVLRSRHEMSELFRVCSESRQSAMRFYRVPKGVFYFHPELDIVDIVGLRYLPRFANTLLANDPRHVGLINLASVRGKAEGCYDDLFQPTEGDEHLVRRLLSRLGRVIFGYDGPLGRAVHPLEAREARKRRWKPQLHRSMIAVNNTRVADRDEALFALGEEKEQWDACRGERISKGNPCEEDDDELASAYGFWLFPIEAFGHIPNDAPSSGPKDYQTSRLWTSPKHRLNIKLNRLPF</sequence>
<dbReference type="HOGENOM" id="CLU_1094514_0_0_1"/>
<name>A0A0B2WQ40_METAS</name>
<evidence type="ECO:0000313" key="2">
    <source>
        <dbReference type="Proteomes" id="UP000030816"/>
    </source>
</evidence>
<proteinExistence type="predicted"/>
<dbReference type="GeneID" id="63741450"/>
<reference evidence="1 2" key="1">
    <citation type="journal article" date="2014" name="Proc. Natl. Acad. Sci. U.S.A.">
        <title>Trajectory and genomic determinants of fungal-pathogen speciation and host adaptation.</title>
        <authorList>
            <person name="Hu X."/>
            <person name="Xiao G."/>
            <person name="Zheng P."/>
            <person name="Shang Y."/>
            <person name="Su Y."/>
            <person name="Zhang X."/>
            <person name="Liu X."/>
            <person name="Zhan S."/>
            <person name="St Leger R.J."/>
            <person name="Wang C."/>
        </authorList>
    </citation>
    <scope>NUCLEOTIDE SEQUENCE [LARGE SCALE GENOMIC DNA]</scope>
    <source>
        <strain evidence="1 2">ARSEF 1941</strain>
    </source>
</reference>
<accession>A0A0B2WQ40</accession>
<dbReference type="OrthoDB" id="3469466at2759"/>